<keyword evidence="4" id="KW-1133">Transmembrane helix</keyword>
<keyword evidence="1" id="KW-0880">Kelch repeat</keyword>
<feature type="transmembrane region" description="Helical" evidence="4">
    <location>
        <begin position="430"/>
        <end position="451"/>
    </location>
</feature>
<dbReference type="EMBL" id="JAAAUY010000515">
    <property type="protein sequence ID" value="KAF9328990.1"/>
    <property type="molecule type" value="Genomic_DNA"/>
</dbReference>
<feature type="compositionally biased region" description="Polar residues" evidence="3">
    <location>
        <begin position="651"/>
        <end position="660"/>
    </location>
</feature>
<gene>
    <name evidence="5" type="ORF">BG006_007909</name>
</gene>
<name>A0A9P5SGL3_9FUNG</name>
<dbReference type="InterPro" id="IPR011043">
    <property type="entry name" value="Gal_Oxase/kelch_b-propeller"/>
</dbReference>
<dbReference type="SUPFAM" id="SSF50965">
    <property type="entry name" value="Galactose oxidase, central domain"/>
    <property type="match status" value="1"/>
</dbReference>
<evidence type="ECO:0000313" key="6">
    <source>
        <dbReference type="Proteomes" id="UP000696485"/>
    </source>
</evidence>
<feature type="compositionally biased region" description="Low complexity" evidence="3">
    <location>
        <begin position="494"/>
        <end position="507"/>
    </location>
</feature>
<evidence type="ECO:0000256" key="2">
    <source>
        <dbReference type="ARBA" id="ARBA00022737"/>
    </source>
</evidence>
<sequence>MARPSKTPSRRNTLSILTIALVAPTLLSNSFTLAQIVTGAAAYVQVLGKFYVHGGEHAANPVVVTSQLLSLDLTKTWNTSAPAWTILPSSTFVNSYHVATHSRDNKTLYFLGFNSGAGPNAPSNFLNSYSIETKLWQQGNPAVGVSDKDRRDFQGGLDPTTGKYMFLGGNYGLQGANKCNMMNVFDTQTGTFESEIVIAAPELSFVQGNVVGWIGQGTQPGLYVLAGESSSTNGTGSTMVPTSKAHIYSTSTNTWSSLDIPFPPSRAPANRVRACVASNDDSSSLVIFGGFKSGDSGTKPLIDVYIMDSKTMTWKAGADMPDPVGYPACTIASNQLIVWGGFTSSHGIPPQANTMRVYDLGTNKWVTSYKPSTDYLISLGLLPPNKPTPPPGGNNATDGGNNGNGNGNGGSNTPDGNSNSGSDKKSMTPIIIGAVAGAVVLIVLVAGFILFKRRRNRKKPSIKVQPDYNSNMRRYTAPPPPQPQSRFKHMNFLSPAGTTTTGSSSPTLNHSRDKTEYTQSEPTTSLYELNSLSPDQQAMLLAEDQANSSPGPSPKASPFHYSQAAAQRASVISSTGTPSSFPVTTTSSTTNFLQAPSHISGNNHRHSIASSTTGTAPSLLPFLLETGSNGTGSVRYSTVSSGSGLGPPPTFASTGMQTIESVPLPPRPSLSDASMRTAST</sequence>
<protein>
    <recommendedName>
        <fullName evidence="7">Galactose oxidase</fullName>
    </recommendedName>
</protein>
<dbReference type="PANTHER" id="PTHR46344:SF27">
    <property type="entry name" value="KELCH REPEAT SUPERFAMILY PROTEIN"/>
    <property type="match status" value="1"/>
</dbReference>
<dbReference type="Gene3D" id="2.120.10.80">
    <property type="entry name" value="Kelch-type beta propeller"/>
    <property type="match status" value="2"/>
</dbReference>
<accession>A0A9P5SGL3</accession>
<feature type="region of interest" description="Disordered" evidence="3">
    <location>
        <begin position="380"/>
        <end position="424"/>
    </location>
</feature>
<feature type="compositionally biased region" description="Low complexity" evidence="3">
    <location>
        <begin position="411"/>
        <end position="421"/>
    </location>
</feature>
<dbReference type="Pfam" id="PF24681">
    <property type="entry name" value="Kelch_KLHDC2_KLHL20_DRC7"/>
    <property type="match status" value="1"/>
</dbReference>
<feature type="non-terminal residue" evidence="5">
    <location>
        <position position="1"/>
    </location>
</feature>
<dbReference type="Proteomes" id="UP000696485">
    <property type="component" value="Unassembled WGS sequence"/>
</dbReference>
<dbReference type="InterPro" id="IPR015915">
    <property type="entry name" value="Kelch-typ_b-propeller"/>
</dbReference>
<dbReference type="CDD" id="cd12087">
    <property type="entry name" value="TM_EGFR-like"/>
    <property type="match status" value="1"/>
</dbReference>
<dbReference type="AlphaFoldDB" id="A0A9P5SGL3"/>
<evidence type="ECO:0000313" key="5">
    <source>
        <dbReference type="EMBL" id="KAF9328990.1"/>
    </source>
</evidence>
<evidence type="ECO:0000256" key="1">
    <source>
        <dbReference type="ARBA" id="ARBA00022441"/>
    </source>
</evidence>
<organism evidence="5 6">
    <name type="scientific">Podila minutissima</name>
    <dbReference type="NCBI Taxonomy" id="64525"/>
    <lineage>
        <taxon>Eukaryota</taxon>
        <taxon>Fungi</taxon>
        <taxon>Fungi incertae sedis</taxon>
        <taxon>Mucoromycota</taxon>
        <taxon>Mortierellomycotina</taxon>
        <taxon>Mortierellomycetes</taxon>
        <taxon>Mortierellales</taxon>
        <taxon>Mortierellaceae</taxon>
        <taxon>Podila</taxon>
    </lineage>
</organism>
<keyword evidence="2" id="KW-0677">Repeat</keyword>
<feature type="compositionally biased region" description="Gly residues" evidence="3">
    <location>
        <begin position="400"/>
        <end position="410"/>
    </location>
</feature>
<evidence type="ECO:0000256" key="4">
    <source>
        <dbReference type="SAM" id="Phobius"/>
    </source>
</evidence>
<keyword evidence="4" id="KW-0812">Transmembrane</keyword>
<feature type="region of interest" description="Disordered" evidence="3">
    <location>
        <begin position="635"/>
        <end position="680"/>
    </location>
</feature>
<keyword evidence="6" id="KW-1185">Reference proteome</keyword>
<proteinExistence type="predicted"/>
<keyword evidence="4" id="KW-0472">Membrane</keyword>
<feature type="region of interest" description="Disordered" evidence="3">
    <location>
        <begin position="458"/>
        <end position="522"/>
    </location>
</feature>
<feature type="compositionally biased region" description="Polar residues" evidence="3">
    <location>
        <begin position="671"/>
        <end position="680"/>
    </location>
</feature>
<evidence type="ECO:0008006" key="7">
    <source>
        <dbReference type="Google" id="ProtNLM"/>
    </source>
</evidence>
<reference evidence="5" key="1">
    <citation type="journal article" date="2020" name="Fungal Divers.">
        <title>Resolving the Mortierellaceae phylogeny through synthesis of multi-gene phylogenetics and phylogenomics.</title>
        <authorList>
            <person name="Vandepol N."/>
            <person name="Liber J."/>
            <person name="Desiro A."/>
            <person name="Na H."/>
            <person name="Kennedy M."/>
            <person name="Barry K."/>
            <person name="Grigoriev I.V."/>
            <person name="Miller A.N."/>
            <person name="O'Donnell K."/>
            <person name="Stajich J.E."/>
            <person name="Bonito G."/>
        </authorList>
    </citation>
    <scope>NUCLEOTIDE SEQUENCE</scope>
    <source>
        <strain evidence="5">NVP1</strain>
    </source>
</reference>
<dbReference type="PANTHER" id="PTHR46344">
    <property type="entry name" value="OS02G0202900 PROTEIN"/>
    <property type="match status" value="1"/>
</dbReference>
<evidence type="ECO:0000256" key="3">
    <source>
        <dbReference type="SAM" id="MobiDB-lite"/>
    </source>
</evidence>
<comment type="caution">
    <text evidence="5">The sequence shown here is derived from an EMBL/GenBank/DDBJ whole genome shotgun (WGS) entry which is preliminary data.</text>
</comment>